<dbReference type="EMBL" id="CP113865">
    <property type="protein sequence ID" value="WAM32860.1"/>
    <property type="molecule type" value="Genomic_DNA"/>
</dbReference>
<proteinExistence type="predicted"/>
<dbReference type="NCBIfam" id="TIGR01766">
    <property type="entry name" value="IS200/IS605 family accessory protein TnpB-like domain"/>
    <property type="match status" value="1"/>
</dbReference>
<keyword evidence="3" id="KW-1185">Reference proteome</keyword>
<evidence type="ECO:0000256" key="1">
    <source>
        <dbReference type="ARBA" id="ARBA00023125"/>
    </source>
</evidence>
<reference evidence="2" key="1">
    <citation type="submission" date="2022-12" db="EMBL/GenBank/DDBJ databases">
        <authorList>
            <person name="Bing R.G."/>
            <person name="Willard D.J."/>
            <person name="Manesh M.J.H."/>
            <person name="Laemthong T."/>
            <person name="Crosby J.R."/>
            <person name="Kelly R.M."/>
        </authorList>
    </citation>
    <scope>NUCLEOTIDE SEQUENCE</scope>
    <source>
        <strain evidence="2">DSM 8990</strain>
    </source>
</reference>
<organism evidence="2 3">
    <name type="scientific">Caldicellulosiruptor morganii</name>
    <dbReference type="NCBI Taxonomy" id="1387555"/>
    <lineage>
        <taxon>Bacteria</taxon>
        <taxon>Bacillati</taxon>
        <taxon>Bacillota</taxon>
        <taxon>Bacillota incertae sedis</taxon>
        <taxon>Caldicellulosiruptorales</taxon>
        <taxon>Caldicellulosiruptoraceae</taxon>
        <taxon>Caldicellulosiruptor</taxon>
    </lineage>
</organism>
<dbReference type="Proteomes" id="UP001164909">
    <property type="component" value="Chromosome"/>
</dbReference>
<dbReference type="NCBIfam" id="TIGR01765">
    <property type="entry name" value="tspaseT_teng_N"/>
    <property type="match status" value="1"/>
</dbReference>
<dbReference type="RefSeq" id="WP_045170183.1">
    <property type="nucleotide sequence ID" value="NZ_CP113865.1"/>
</dbReference>
<dbReference type="InterPro" id="IPR010094">
    <property type="entry name" value="Transposase_put_N"/>
</dbReference>
<gene>
    <name evidence="2" type="ORF">OTK00_001311</name>
</gene>
<keyword evidence="1" id="KW-0238">DNA-binding</keyword>
<dbReference type="InterPro" id="IPR010095">
    <property type="entry name" value="Cas12f1-like_TNB"/>
</dbReference>
<accession>A0ABY7BJ48</accession>
<evidence type="ECO:0000313" key="2">
    <source>
        <dbReference type="EMBL" id="WAM32860.1"/>
    </source>
</evidence>
<name>A0ABY7BJ48_9FIRM</name>
<protein>
    <submittedName>
        <fullName evidence="2">IS200/IS605 family accessory protein TnpB-related protein</fullName>
    </submittedName>
</protein>
<sequence length="492" mass="56675">MITVQAKLIFESYEDRQKTLELMRRWSSCMRFAYKRLLEGYDRNSLKKDLQGIFNLNSRYVDDAIMKAKAVLESCKQRGEDPRKAIFGGRQLFEKLKKRHINGKPYKKLKTEWQEKRKGNLYSRGDRSKKGNLNTRIVANERGTFLRINIGDRKYVFARLSAGFKKDKNKEEILQEIAILEVPYSVELKLKKGNVYAYFSVEELFPATEITKENGGIGIDTNAYPNHMAWVEVDRSGQFISHGKIPMPELDSGNSDKREYYRWQYAHEIVKIAKEKRKAIVIERLDIKDKGQRGDFSFRKSRRIRHFFSYRSLLDKIKILAKREGIEVIEVNPAYTSVIGMLKFAPQFMVSKDVASAYVIARRGLGKEERIPANYMKLLNSLDVSSLEELKGYVSKEVKNIHLRRKQIKEIEYVMRKIQSPGSEPGRLFAPLDGTSAISCSEGYNLWRVLRVAVVTPLSPDRVLRDMSVLKWVLVSGQVGGPKIGASSCFLG</sequence>
<evidence type="ECO:0000313" key="3">
    <source>
        <dbReference type="Proteomes" id="UP001164909"/>
    </source>
</evidence>